<name>A0A3S4RK42_9ACAR</name>
<comment type="subcellular location">
    <subcellularLocation>
        <location evidence="1">Membrane</location>
        <topology evidence="1">Single-pass type I membrane protein</topology>
    </subcellularLocation>
</comment>
<keyword evidence="3 8" id="KW-0812">Transmembrane</keyword>
<feature type="transmembrane region" description="Helical" evidence="8">
    <location>
        <begin position="430"/>
        <end position="450"/>
    </location>
</feature>
<dbReference type="Gene3D" id="2.60.40.10">
    <property type="entry name" value="Immunoglobulins"/>
    <property type="match status" value="2"/>
</dbReference>
<feature type="domain" description="Ig-like" evidence="10">
    <location>
        <begin position="54"/>
        <end position="124"/>
    </location>
</feature>
<dbReference type="PROSITE" id="PS50835">
    <property type="entry name" value="IG_LIKE"/>
    <property type="match status" value="2"/>
</dbReference>
<dbReference type="PANTHER" id="PTHR32178:SF6">
    <property type="entry name" value="IG-LIKE DOMAIN-CONTAINING PROTEIN"/>
    <property type="match status" value="1"/>
</dbReference>
<dbReference type="EMBL" id="NCKU01000111">
    <property type="protein sequence ID" value="RWS17180.1"/>
    <property type="molecule type" value="Genomic_DNA"/>
</dbReference>
<evidence type="ECO:0000256" key="2">
    <source>
        <dbReference type="ARBA" id="ARBA00008727"/>
    </source>
</evidence>
<comment type="similarity">
    <text evidence="2">Belongs to the FAM187 family.</text>
</comment>
<protein>
    <recommendedName>
        <fullName evidence="10">Ig-like domain-containing protein</fullName>
    </recommendedName>
</protein>
<dbReference type="InterPro" id="IPR036179">
    <property type="entry name" value="Ig-like_dom_sf"/>
</dbReference>
<comment type="caution">
    <text evidence="11">The sequence shown here is derived from an EMBL/GenBank/DDBJ whole genome shotgun (WGS) entry which is preliminary data.</text>
</comment>
<dbReference type="AlphaFoldDB" id="A0A3S4RK42"/>
<reference evidence="11" key="2">
    <citation type="submission" date="2018-11" db="EMBL/GenBank/DDBJ databases">
        <title>Trombidioid mite genomics.</title>
        <authorList>
            <person name="Dong X."/>
        </authorList>
    </citation>
    <scope>NUCLEOTIDE SEQUENCE</scope>
    <source>
        <strain evidence="11">UoL-WK</strain>
    </source>
</reference>
<evidence type="ECO:0000256" key="4">
    <source>
        <dbReference type="ARBA" id="ARBA00022729"/>
    </source>
</evidence>
<dbReference type="InterPro" id="IPR039311">
    <property type="entry name" value="FAM187A/B"/>
</dbReference>
<evidence type="ECO:0000256" key="7">
    <source>
        <dbReference type="ARBA" id="ARBA00023180"/>
    </source>
</evidence>
<dbReference type="PANTHER" id="PTHR32178">
    <property type="entry name" value="FAM187"/>
    <property type="match status" value="1"/>
</dbReference>
<dbReference type="InterPro" id="IPR013783">
    <property type="entry name" value="Ig-like_fold"/>
</dbReference>
<evidence type="ECO:0000259" key="10">
    <source>
        <dbReference type="PROSITE" id="PS50835"/>
    </source>
</evidence>
<feature type="chain" id="PRO_5036095043" description="Ig-like domain-containing protein" evidence="9">
    <location>
        <begin position="21"/>
        <end position="462"/>
    </location>
</feature>
<reference evidence="11 13" key="1">
    <citation type="journal article" date="2018" name="Gigascience">
        <title>Genomes of trombidid mites reveal novel predicted allergens and laterally-transferred genes associated with secondary metabolism.</title>
        <authorList>
            <person name="Dong X."/>
            <person name="Chaisiri K."/>
            <person name="Xia D."/>
            <person name="Armstrong S.D."/>
            <person name="Fang Y."/>
            <person name="Donnelly M.J."/>
            <person name="Kadowaki T."/>
            <person name="McGarry J.W."/>
            <person name="Darby A.C."/>
            <person name="Makepeace B.L."/>
        </authorList>
    </citation>
    <scope>NUCLEOTIDE SEQUENCE [LARGE SCALE GENOMIC DNA]</scope>
    <source>
        <strain evidence="11">UoL-WK</strain>
    </source>
</reference>
<feature type="domain" description="Ig-like" evidence="10">
    <location>
        <begin position="324"/>
        <end position="414"/>
    </location>
</feature>
<dbReference type="CDD" id="cd00096">
    <property type="entry name" value="Ig"/>
    <property type="match status" value="1"/>
</dbReference>
<dbReference type="STRING" id="1965070.A0A3S4RK42"/>
<dbReference type="SMART" id="SM00409">
    <property type="entry name" value="IG"/>
    <property type="match status" value="2"/>
</dbReference>
<evidence type="ECO:0000256" key="9">
    <source>
        <dbReference type="SAM" id="SignalP"/>
    </source>
</evidence>
<keyword evidence="13" id="KW-1185">Reference proteome</keyword>
<dbReference type="EMBL" id="NCKU01000112">
    <property type="protein sequence ID" value="RWS17159.1"/>
    <property type="molecule type" value="Genomic_DNA"/>
</dbReference>
<keyword evidence="4 9" id="KW-0732">Signal</keyword>
<evidence type="ECO:0000313" key="11">
    <source>
        <dbReference type="EMBL" id="RWS17159.1"/>
    </source>
</evidence>
<gene>
    <name evidence="12" type="ORF">B4U79_17737</name>
    <name evidence="11" type="ORF">B4U79_17748</name>
</gene>
<evidence type="ECO:0000313" key="13">
    <source>
        <dbReference type="Proteomes" id="UP000285301"/>
    </source>
</evidence>
<proteinExistence type="inferred from homology"/>
<evidence type="ECO:0000256" key="8">
    <source>
        <dbReference type="SAM" id="Phobius"/>
    </source>
</evidence>
<feature type="signal peptide" evidence="9">
    <location>
        <begin position="1"/>
        <end position="20"/>
    </location>
</feature>
<evidence type="ECO:0000256" key="6">
    <source>
        <dbReference type="ARBA" id="ARBA00023136"/>
    </source>
</evidence>
<dbReference type="GO" id="GO:0016020">
    <property type="term" value="C:membrane"/>
    <property type="evidence" value="ECO:0007669"/>
    <property type="project" value="UniProtKB-SubCell"/>
</dbReference>
<keyword evidence="7" id="KW-0325">Glycoprotein</keyword>
<sequence length="462" mass="53333">MKCIIIVSFIAVLFICHIFAKKRKCEERESATEYSQVENGTKDNLITLKIASIGEKIKLSCNYCDQRAKYDSALWKKRAFITNEISDVKIDTHSDDLENRVVLGKTMSLIFRKVTLEDSGYYFCFDREKQTTYPRIEYLLDVQEQSKTKPVSGTKKDFDSFMEKYIFPLNATFYEEKFEVKTPKGSNETLYLDTTKYIVVMDWEEWSECEPCGSKNGQKSREAYCRLYQKINLVKNGRALEIPQPSIGCRSRLLNVVPKLARKLQSIPNFLRIESCEVNCTKGVIAEEITAHKKGIFRKFRKVKEKAKKILKVFKGLKKTTPSPTIKPLGYPLAFDSEFEGSKMKLKCPKVKRKEKVVWYFNYHILDPALTQIQTDGRVKIDKKSFDLIFRPVKASDSGIYTCTVSGVQRANIELNIKKYISSFDVRSPFGAMKCATIASTIVFSVMICLKIRYKRKFLINN</sequence>
<evidence type="ECO:0000313" key="12">
    <source>
        <dbReference type="EMBL" id="RWS17180.1"/>
    </source>
</evidence>
<dbReference type="OrthoDB" id="6489212at2759"/>
<evidence type="ECO:0000256" key="5">
    <source>
        <dbReference type="ARBA" id="ARBA00022989"/>
    </source>
</evidence>
<dbReference type="InterPro" id="IPR003599">
    <property type="entry name" value="Ig_sub"/>
</dbReference>
<evidence type="ECO:0000256" key="1">
    <source>
        <dbReference type="ARBA" id="ARBA00004479"/>
    </source>
</evidence>
<organism evidence="11 13">
    <name type="scientific">Dinothrombium tinctorium</name>
    <dbReference type="NCBI Taxonomy" id="1965070"/>
    <lineage>
        <taxon>Eukaryota</taxon>
        <taxon>Metazoa</taxon>
        <taxon>Ecdysozoa</taxon>
        <taxon>Arthropoda</taxon>
        <taxon>Chelicerata</taxon>
        <taxon>Arachnida</taxon>
        <taxon>Acari</taxon>
        <taxon>Acariformes</taxon>
        <taxon>Trombidiformes</taxon>
        <taxon>Prostigmata</taxon>
        <taxon>Anystina</taxon>
        <taxon>Parasitengona</taxon>
        <taxon>Trombidioidea</taxon>
        <taxon>Trombidiidae</taxon>
        <taxon>Dinothrombium</taxon>
    </lineage>
</organism>
<keyword evidence="6 8" id="KW-0472">Membrane</keyword>
<dbReference type="InterPro" id="IPR007110">
    <property type="entry name" value="Ig-like_dom"/>
</dbReference>
<dbReference type="SUPFAM" id="SSF48726">
    <property type="entry name" value="Immunoglobulin"/>
    <property type="match status" value="2"/>
</dbReference>
<dbReference type="Proteomes" id="UP000285301">
    <property type="component" value="Unassembled WGS sequence"/>
</dbReference>
<accession>A0A3S4RK42</accession>
<evidence type="ECO:0000256" key="3">
    <source>
        <dbReference type="ARBA" id="ARBA00022692"/>
    </source>
</evidence>
<keyword evidence="5 8" id="KW-1133">Transmembrane helix</keyword>